<evidence type="ECO:0000256" key="1">
    <source>
        <dbReference type="SAM" id="MobiDB-lite"/>
    </source>
</evidence>
<evidence type="ECO:0000313" key="3">
    <source>
        <dbReference type="Proteomes" id="UP000319825"/>
    </source>
</evidence>
<gene>
    <name evidence="2" type="ORF">JD77_05336</name>
</gene>
<proteinExistence type="predicted"/>
<evidence type="ECO:0000313" key="2">
    <source>
        <dbReference type="EMBL" id="TWH70312.1"/>
    </source>
</evidence>
<organism evidence="2 3">
    <name type="scientific">Micromonospora olivasterospora</name>
    <dbReference type="NCBI Taxonomy" id="1880"/>
    <lineage>
        <taxon>Bacteria</taxon>
        <taxon>Bacillati</taxon>
        <taxon>Actinomycetota</taxon>
        <taxon>Actinomycetes</taxon>
        <taxon>Micromonosporales</taxon>
        <taxon>Micromonosporaceae</taxon>
        <taxon>Micromonospora</taxon>
    </lineage>
</organism>
<name>A0A562IHE2_MICOL</name>
<reference evidence="2 3" key="1">
    <citation type="submission" date="2019-07" db="EMBL/GenBank/DDBJ databases">
        <title>R&amp;d 2014.</title>
        <authorList>
            <person name="Klenk H.-P."/>
        </authorList>
    </citation>
    <scope>NUCLEOTIDE SEQUENCE [LARGE SCALE GENOMIC DNA]</scope>
    <source>
        <strain evidence="2 3">DSM 43868</strain>
    </source>
</reference>
<accession>A0A562IHE2</accession>
<feature type="compositionally biased region" description="Low complexity" evidence="1">
    <location>
        <begin position="10"/>
        <end position="23"/>
    </location>
</feature>
<feature type="compositionally biased region" description="Basic and acidic residues" evidence="1">
    <location>
        <begin position="43"/>
        <end position="54"/>
    </location>
</feature>
<protein>
    <submittedName>
        <fullName evidence="2">Uncharacterized protein</fullName>
    </submittedName>
</protein>
<sequence>MRVARGRAGGMAATAAGNRWWARPRARPPPGRENPVTNPQQPELRRNARNDAVQDAKGPGASGHPRNSGTSQGDRGRTVPRGQVSPYGPAGAQVADDESDAR</sequence>
<comment type="caution">
    <text evidence="2">The sequence shown here is derived from an EMBL/GenBank/DDBJ whole genome shotgun (WGS) entry which is preliminary data.</text>
</comment>
<keyword evidence="3" id="KW-1185">Reference proteome</keyword>
<dbReference type="Proteomes" id="UP000319825">
    <property type="component" value="Unassembled WGS sequence"/>
</dbReference>
<dbReference type="EMBL" id="VLKE01000001">
    <property type="protein sequence ID" value="TWH70312.1"/>
    <property type="molecule type" value="Genomic_DNA"/>
</dbReference>
<dbReference type="AlphaFoldDB" id="A0A562IHE2"/>
<feature type="region of interest" description="Disordered" evidence="1">
    <location>
        <begin position="1"/>
        <end position="102"/>
    </location>
</feature>